<evidence type="ECO:0000313" key="3">
    <source>
        <dbReference type="Proteomes" id="UP000237797"/>
    </source>
</evidence>
<dbReference type="AlphaFoldDB" id="A0A2T0LHN1"/>
<protein>
    <recommendedName>
        <fullName evidence="1">YlxR domain-containing protein</fullName>
    </recommendedName>
</protein>
<dbReference type="InterPro" id="IPR037465">
    <property type="entry name" value="YlxR"/>
</dbReference>
<comment type="caution">
    <text evidence="2">The sequence shown here is derived from an EMBL/GenBank/DDBJ whole genome shotgun (WGS) entry which is preliminary data.</text>
</comment>
<sequence>MRVRKVPMRKCIACQEMKPKKSLIRIVRTPEHEILVDPTGKKSGRGAYLCASAECFQLAKKRRSLEKALKVKVSDEVYAQMEEAVDRVESDG</sequence>
<dbReference type="NCBIfam" id="NF047356">
    <property type="entry name" value="RNA_bind_RnpM"/>
    <property type="match status" value="1"/>
</dbReference>
<feature type="domain" description="YlxR" evidence="1">
    <location>
        <begin position="9"/>
        <end position="82"/>
    </location>
</feature>
<dbReference type="SUPFAM" id="SSF64376">
    <property type="entry name" value="YlxR-like"/>
    <property type="match status" value="1"/>
</dbReference>
<keyword evidence="3" id="KW-1185">Reference proteome</keyword>
<proteinExistence type="predicted"/>
<dbReference type="Pfam" id="PF04296">
    <property type="entry name" value="YlxR"/>
    <property type="match status" value="1"/>
</dbReference>
<dbReference type="PANTHER" id="PTHR34215">
    <property type="entry name" value="BLL0784 PROTEIN"/>
    <property type="match status" value="1"/>
</dbReference>
<dbReference type="CDD" id="cd00279">
    <property type="entry name" value="YlxR"/>
    <property type="match status" value="1"/>
</dbReference>
<dbReference type="RefSeq" id="WP_106344260.1">
    <property type="nucleotide sequence ID" value="NZ_PVNE01000004.1"/>
</dbReference>
<dbReference type="InterPro" id="IPR035931">
    <property type="entry name" value="YlxR-like_sf"/>
</dbReference>
<dbReference type="Proteomes" id="UP000237797">
    <property type="component" value="Unassembled WGS sequence"/>
</dbReference>
<gene>
    <name evidence="2" type="ORF">CLV97_104119</name>
</gene>
<evidence type="ECO:0000313" key="2">
    <source>
        <dbReference type="EMBL" id="PRX41879.1"/>
    </source>
</evidence>
<dbReference type="EMBL" id="PVNE01000004">
    <property type="protein sequence ID" value="PRX41879.1"/>
    <property type="molecule type" value="Genomic_DNA"/>
</dbReference>
<name>A0A2T0LHN1_9BACL</name>
<dbReference type="InterPro" id="IPR007393">
    <property type="entry name" value="YlxR_dom"/>
</dbReference>
<dbReference type="PANTHER" id="PTHR34215:SF1">
    <property type="entry name" value="YLXR DOMAIN-CONTAINING PROTEIN"/>
    <property type="match status" value="1"/>
</dbReference>
<organism evidence="2 3">
    <name type="scientific">Planifilum fimeticola</name>
    <dbReference type="NCBI Taxonomy" id="201975"/>
    <lineage>
        <taxon>Bacteria</taxon>
        <taxon>Bacillati</taxon>
        <taxon>Bacillota</taxon>
        <taxon>Bacilli</taxon>
        <taxon>Bacillales</taxon>
        <taxon>Thermoactinomycetaceae</taxon>
        <taxon>Planifilum</taxon>
    </lineage>
</organism>
<dbReference type="Gene3D" id="3.30.1230.10">
    <property type="entry name" value="YlxR-like"/>
    <property type="match status" value="1"/>
</dbReference>
<evidence type="ECO:0000259" key="1">
    <source>
        <dbReference type="Pfam" id="PF04296"/>
    </source>
</evidence>
<dbReference type="OrthoDB" id="9813251at2"/>
<reference evidence="2 3" key="1">
    <citation type="submission" date="2018-03" db="EMBL/GenBank/DDBJ databases">
        <title>Genomic Encyclopedia of Archaeal and Bacterial Type Strains, Phase II (KMG-II): from individual species to whole genera.</title>
        <authorList>
            <person name="Goeker M."/>
        </authorList>
    </citation>
    <scope>NUCLEOTIDE SEQUENCE [LARGE SCALE GENOMIC DNA]</scope>
    <source>
        <strain evidence="2 3">DSM 44946</strain>
    </source>
</reference>
<accession>A0A2T0LHN1</accession>